<sequence>MAMENGTKPRQRRNRKSAKLRYFFLNGELHKVLSVIRAQDLVTCWSFPQGKRVGYVWSDVKKRHQRAFKMQEVSKMIGRHRTNIERDILAGNIKTPQRSYTLDGKKRPLYYFFNEENVFDLHDYLLTVHVGRPRADGKITPRTTLPSKAELRAMMKHDIVTYVKTEQGDFVPVWKEHDW</sequence>
<dbReference type="Proteomes" id="UP000516151">
    <property type="component" value="Segment"/>
</dbReference>
<dbReference type="RefSeq" id="YP_010651662.1">
    <property type="nucleotide sequence ID" value="NC_070783.1"/>
</dbReference>
<organism evidence="1 2">
    <name type="scientific">Streptomyces phage Faust</name>
    <dbReference type="NCBI Taxonomy" id="2767565"/>
    <lineage>
        <taxon>Viruses</taxon>
        <taxon>Duplodnaviria</taxon>
        <taxon>Heunggongvirae</taxon>
        <taxon>Uroviricota</taxon>
        <taxon>Caudoviricetes</taxon>
        <taxon>Stanwilliamsviridae</taxon>
        <taxon>Loccivirinae</taxon>
        <taxon>Faustvirus</taxon>
        <taxon>Faustvirus faust</taxon>
    </lineage>
</organism>
<dbReference type="EMBL" id="MT684598">
    <property type="protein sequence ID" value="QNN99155.1"/>
    <property type="molecule type" value="Genomic_DNA"/>
</dbReference>
<name>A0A7G9UYQ0_9CAUD</name>
<reference evidence="1 2" key="1">
    <citation type="submission" date="2020-06" db="EMBL/GenBank/DDBJ databases">
        <authorList>
            <person name="Arora M.N."/>
            <person name="Dalling M.T."/>
            <person name="Dawson S.P.M."/>
            <person name="Elia S.N."/>
            <person name="Burke B."/>
            <person name="Shaffer C.D."/>
            <person name="Weston-Hafer K.A."/>
            <person name="Garlena R.A."/>
            <person name="Russell D.A."/>
            <person name="Pope W.H."/>
            <person name="Jacobs-Sera D."/>
            <person name="Hatfull G.F."/>
        </authorList>
    </citation>
    <scope>NUCLEOTIDE SEQUENCE [LARGE SCALE GENOMIC DNA]</scope>
</reference>
<keyword evidence="2" id="KW-1185">Reference proteome</keyword>
<dbReference type="GeneID" id="77927347"/>
<gene>
    <name evidence="1" type="primary">52</name>
    <name evidence="1" type="ORF">SEA_FAUST_52</name>
</gene>
<evidence type="ECO:0008006" key="3">
    <source>
        <dbReference type="Google" id="ProtNLM"/>
    </source>
</evidence>
<accession>A0A7G9UYQ0</accession>
<evidence type="ECO:0000313" key="2">
    <source>
        <dbReference type="Proteomes" id="UP000516151"/>
    </source>
</evidence>
<proteinExistence type="predicted"/>
<protein>
    <recommendedName>
        <fullName evidence="3">Helix-turn-helix DNA binding domain protein</fullName>
    </recommendedName>
</protein>
<evidence type="ECO:0000313" key="1">
    <source>
        <dbReference type="EMBL" id="QNN99155.1"/>
    </source>
</evidence>
<dbReference type="KEGG" id="vg:77927347"/>